<reference evidence="3" key="2">
    <citation type="submission" date="2010-04" db="EMBL/GenBank/DDBJ databases">
        <authorList>
            <person name="Buell R."/>
            <person name="Hamilton J."/>
            <person name="Hostetler J."/>
        </authorList>
    </citation>
    <scope>NUCLEOTIDE SEQUENCE [LARGE SCALE GENOMIC DNA]</scope>
    <source>
        <strain evidence="3">DAOM:BR144</strain>
    </source>
</reference>
<dbReference type="eggNOG" id="ENOG502SV0C">
    <property type="taxonomic scope" value="Eukaryota"/>
</dbReference>
<dbReference type="EMBL" id="GL376619">
    <property type="status" value="NOT_ANNOTATED_CDS"/>
    <property type="molecule type" value="Genomic_DNA"/>
</dbReference>
<feature type="transmembrane region" description="Helical" evidence="1">
    <location>
        <begin position="6"/>
        <end position="26"/>
    </location>
</feature>
<dbReference type="AlphaFoldDB" id="K3WTA1"/>
<dbReference type="Proteomes" id="UP000019132">
    <property type="component" value="Unassembled WGS sequence"/>
</dbReference>
<dbReference type="OMA" id="MVQYRKA"/>
<proteinExistence type="predicted"/>
<dbReference type="EnsemblProtists" id="PYU1_T008195">
    <property type="protein sequence ID" value="PYU1_T008195"/>
    <property type="gene ID" value="PYU1_G008179"/>
</dbReference>
<accession>K3WTA1</accession>
<dbReference type="HOGENOM" id="CLU_167904_0_0_1"/>
<dbReference type="InParanoid" id="K3WTA1"/>
<evidence type="ECO:0000313" key="2">
    <source>
        <dbReference type="EnsemblProtists" id="PYU1_T008195"/>
    </source>
</evidence>
<reference evidence="2" key="3">
    <citation type="submission" date="2015-02" db="UniProtKB">
        <authorList>
            <consortium name="EnsemblProtists"/>
        </authorList>
    </citation>
    <scope>IDENTIFICATION</scope>
    <source>
        <strain evidence="2">DAOM BR144</strain>
    </source>
</reference>
<evidence type="ECO:0000313" key="3">
    <source>
        <dbReference type="Proteomes" id="UP000019132"/>
    </source>
</evidence>
<organism evidence="2 3">
    <name type="scientific">Globisporangium ultimum (strain ATCC 200006 / CBS 805.95 / DAOM BR144)</name>
    <name type="common">Pythium ultimum</name>
    <dbReference type="NCBI Taxonomy" id="431595"/>
    <lineage>
        <taxon>Eukaryota</taxon>
        <taxon>Sar</taxon>
        <taxon>Stramenopiles</taxon>
        <taxon>Oomycota</taxon>
        <taxon>Peronosporomycetes</taxon>
        <taxon>Pythiales</taxon>
        <taxon>Pythiaceae</taxon>
        <taxon>Globisporangium</taxon>
    </lineage>
</organism>
<keyword evidence="1" id="KW-1133">Transmembrane helix</keyword>
<keyword evidence="1" id="KW-0812">Transmembrane</keyword>
<keyword evidence="3" id="KW-1185">Reference proteome</keyword>
<dbReference type="VEuPathDB" id="FungiDB:PYU1_G008179"/>
<sequence length="96" mass="10956">MVAGIIQAAMVVLGVSLLGVLLLWIYRFVQYRQQVKLSQARWLHYEASDPDDRQRHHVYADDVLVMNWPPIAPLMLSPIPEERGGMESGRTEALIK</sequence>
<evidence type="ECO:0000256" key="1">
    <source>
        <dbReference type="SAM" id="Phobius"/>
    </source>
</evidence>
<reference evidence="3" key="1">
    <citation type="journal article" date="2010" name="Genome Biol.">
        <title>Genome sequence of the necrotrophic plant pathogen Pythium ultimum reveals original pathogenicity mechanisms and effector repertoire.</title>
        <authorList>
            <person name="Levesque C.A."/>
            <person name="Brouwer H."/>
            <person name="Cano L."/>
            <person name="Hamilton J.P."/>
            <person name="Holt C."/>
            <person name="Huitema E."/>
            <person name="Raffaele S."/>
            <person name="Robideau G.P."/>
            <person name="Thines M."/>
            <person name="Win J."/>
            <person name="Zerillo M.M."/>
            <person name="Beakes G.W."/>
            <person name="Boore J.L."/>
            <person name="Busam D."/>
            <person name="Dumas B."/>
            <person name="Ferriera S."/>
            <person name="Fuerstenberg S.I."/>
            <person name="Gachon C.M."/>
            <person name="Gaulin E."/>
            <person name="Govers F."/>
            <person name="Grenville-Briggs L."/>
            <person name="Horner N."/>
            <person name="Hostetler J."/>
            <person name="Jiang R.H."/>
            <person name="Johnson J."/>
            <person name="Krajaejun T."/>
            <person name="Lin H."/>
            <person name="Meijer H.J."/>
            <person name="Moore B."/>
            <person name="Morris P."/>
            <person name="Phuntmart V."/>
            <person name="Puiu D."/>
            <person name="Shetty J."/>
            <person name="Stajich J.E."/>
            <person name="Tripathy S."/>
            <person name="Wawra S."/>
            <person name="van West P."/>
            <person name="Whitty B.R."/>
            <person name="Coutinho P.M."/>
            <person name="Henrissat B."/>
            <person name="Martin F."/>
            <person name="Thomas P.D."/>
            <person name="Tyler B.M."/>
            <person name="De Vries R.P."/>
            <person name="Kamoun S."/>
            <person name="Yandell M."/>
            <person name="Tisserat N."/>
            <person name="Buell C.R."/>
        </authorList>
    </citation>
    <scope>NUCLEOTIDE SEQUENCE</scope>
    <source>
        <strain evidence="3">DAOM:BR144</strain>
    </source>
</reference>
<keyword evidence="1" id="KW-0472">Membrane</keyword>
<name>K3WTA1_GLOUD</name>
<protein>
    <submittedName>
        <fullName evidence="2">Uncharacterized protein</fullName>
    </submittedName>
</protein>